<keyword evidence="9" id="KW-0010">Activator</keyword>
<dbReference type="GO" id="GO:0045944">
    <property type="term" value="P:positive regulation of transcription by RNA polymerase II"/>
    <property type="evidence" value="ECO:0007669"/>
    <property type="project" value="TreeGrafter"/>
</dbReference>
<dbReference type="PANTHER" id="PTHR12958:SF3">
    <property type="entry name" value="ZINC FINGER PROTEIN USH"/>
    <property type="match status" value="1"/>
</dbReference>
<gene>
    <name evidence="13" type="ORF">OFUS_LOCUS5524</name>
</gene>
<feature type="region of interest" description="Disordered" evidence="12">
    <location>
        <begin position="186"/>
        <end position="239"/>
    </location>
</feature>
<organism evidence="13 14">
    <name type="scientific">Owenia fusiformis</name>
    <name type="common">Polychaete worm</name>
    <dbReference type="NCBI Taxonomy" id="6347"/>
    <lineage>
        <taxon>Eukaryota</taxon>
        <taxon>Metazoa</taxon>
        <taxon>Spiralia</taxon>
        <taxon>Lophotrochozoa</taxon>
        <taxon>Annelida</taxon>
        <taxon>Polychaeta</taxon>
        <taxon>Sedentaria</taxon>
        <taxon>Canalipalpata</taxon>
        <taxon>Sabellida</taxon>
        <taxon>Oweniida</taxon>
        <taxon>Oweniidae</taxon>
        <taxon>Owenia</taxon>
    </lineage>
</organism>
<dbReference type="GO" id="GO:0030154">
    <property type="term" value="P:cell differentiation"/>
    <property type="evidence" value="ECO:0007669"/>
    <property type="project" value="UniProtKB-ARBA"/>
</dbReference>
<dbReference type="InterPro" id="IPR034731">
    <property type="entry name" value="Znf_CCHC_FOG"/>
</dbReference>
<feature type="compositionally biased region" description="Basic and acidic residues" evidence="12">
    <location>
        <begin position="186"/>
        <end position="196"/>
    </location>
</feature>
<evidence type="ECO:0000256" key="10">
    <source>
        <dbReference type="ARBA" id="ARBA00023163"/>
    </source>
</evidence>
<dbReference type="PROSITE" id="PS00028">
    <property type="entry name" value="ZINC_FINGER_C2H2_1"/>
    <property type="match status" value="2"/>
</dbReference>
<feature type="region of interest" description="Disordered" evidence="12">
    <location>
        <begin position="284"/>
        <end position="333"/>
    </location>
</feature>
<dbReference type="InterPro" id="IPR046341">
    <property type="entry name" value="SET_dom_sf"/>
</dbReference>
<dbReference type="GO" id="GO:0007507">
    <property type="term" value="P:heart development"/>
    <property type="evidence" value="ECO:0007669"/>
    <property type="project" value="TreeGrafter"/>
</dbReference>
<dbReference type="Gene3D" id="2.170.270.10">
    <property type="entry name" value="SET domain"/>
    <property type="match status" value="1"/>
</dbReference>
<accession>A0A8J1Y9P8</accession>
<keyword evidence="14" id="KW-1185">Reference proteome</keyword>
<evidence type="ECO:0000256" key="6">
    <source>
        <dbReference type="ARBA" id="ARBA00022833"/>
    </source>
</evidence>
<dbReference type="GO" id="GO:0003677">
    <property type="term" value="F:DNA binding"/>
    <property type="evidence" value="ECO:0007669"/>
    <property type="project" value="UniProtKB-KW"/>
</dbReference>
<feature type="compositionally biased region" description="Polar residues" evidence="12">
    <location>
        <begin position="582"/>
        <end position="596"/>
    </location>
</feature>
<evidence type="ECO:0000256" key="1">
    <source>
        <dbReference type="ARBA" id="ARBA00004123"/>
    </source>
</evidence>
<feature type="compositionally biased region" description="Basic and acidic residues" evidence="12">
    <location>
        <begin position="1048"/>
        <end position="1064"/>
    </location>
</feature>
<dbReference type="Pfam" id="PF25445">
    <property type="entry name" value="CCHC_ZFPM2"/>
    <property type="match status" value="1"/>
</dbReference>
<feature type="compositionally biased region" description="Basic and acidic residues" evidence="12">
    <location>
        <begin position="703"/>
        <end position="726"/>
    </location>
</feature>
<feature type="compositionally biased region" description="Low complexity" evidence="12">
    <location>
        <begin position="197"/>
        <end position="210"/>
    </location>
</feature>
<keyword evidence="2" id="KW-0678">Repressor</keyword>
<keyword evidence="7" id="KW-0805">Transcription regulation</keyword>
<keyword evidence="6" id="KW-0862">Zinc</keyword>
<dbReference type="InterPro" id="IPR039746">
    <property type="entry name" value="FOG"/>
</dbReference>
<dbReference type="Pfam" id="PF00096">
    <property type="entry name" value="zf-C2H2"/>
    <property type="match status" value="2"/>
</dbReference>
<evidence type="ECO:0000313" key="13">
    <source>
        <dbReference type="EMBL" id="CAH1778631.1"/>
    </source>
</evidence>
<feature type="compositionally biased region" description="Basic and acidic residues" evidence="12">
    <location>
        <begin position="212"/>
        <end position="222"/>
    </location>
</feature>
<keyword evidence="8" id="KW-0238">DNA-binding</keyword>
<dbReference type="GO" id="GO:0000122">
    <property type="term" value="P:negative regulation of transcription by RNA polymerase II"/>
    <property type="evidence" value="ECO:0007669"/>
    <property type="project" value="TreeGrafter"/>
</dbReference>
<reference evidence="13" key="1">
    <citation type="submission" date="2022-03" db="EMBL/GenBank/DDBJ databases">
        <authorList>
            <person name="Martin C."/>
        </authorList>
    </citation>
    <scope>NUCLEOTIDE SEQUENCE</scope>
</reference>
<dbReference type="SUPFAM" id="SSF57667">
    <property type="entry name" value="beta-beta-alpha zinc fingers"/>
    <property type="match status" value="7"/>
</dbReference>
<dbReference type="GO" id="GO:0061629">
    <property type="term" value="F:RNA polymerase II-specific DNA-binding transcription factor binding"/>
    <property type="evidence" value="ECO:0007669"/>
    <property type="project" value="InterPro"/>
</dbReference>
<feature type="region of interest" description="Disordered" evidence="12">
    <location>
        <begin position="525"/>
        <end position="654"/>
    </location>
</feature>
<feature type="compositionally biased region" description="Polar residues" evidence="12">
    <location>
        <begin position="284"/>
        <end position="296"/>
    </location>
</feature>
<dbReference type="EMBL" id="CAIIXF020000003">
    <property type="protein sequence ID" value="CAH1778631.1"/>
    <property type="molecule type" value="Genomic_DNA"/>
</dbReference>
<evidence type="ECO:0000256" key="12">
    <source>
        <dbReference type="SAM" id="MobiDB-lite"/>
    </source>
</evidence>
<dbReference type="PANTHER" id="PTHR12958">
    <property type="entry name" value="FRIEND OF GATA2-RELATED"/>
    <property type="match status" value="1"/>
</dbReference>
<sequence length="1186" mass="131974">MSRRKQSNPKPIKRKSEDELEELAKTLHLPANILHIYESDDNHYMIRSSITLPKGSSFGPFKAQVVPEHSDTKPDHVIQFPGNTTGNHSNISLVTEEDQGSWLKFMKRSPDPDECNAIVTLQDSNIIWCEITQDIAENEVLLACFANEGVSADTPERAVTLKDGAPIKESLDTMDVISSQTNHIKVEVDSSHDDQSKGSSSLSKGSLESESAIERDTLKMEPKSPVSSTSELTEDSEPVVKPKLTHSLRFCCMNCGVKFSNPSTLEAHATFYCTKRHLVAPSIERNSISPESGMSESKSEDGLNYPTKAISPSLNQDSVDQSDNSIRENGDQEFDDAKSIKAFKCNECTYSADKRTSLNRHMRIHGANDDKSEPKAKPLSKDELAEMRCNNCNIQFTSKKTFWGHKEYYCQLRHRKPDHLSPTQAKTPSSESSISPPPTASNHLQQMAAVMSSHNAPGYPNVTALSASQVVTPEQIASIQSQSSQMTVVVATPVVSPDGSTSIVNVPTVIMQPVIAPLPNMVKAHQKESASSSKCPAEQPLDLSVKKEPQSPPQERISVKSPSINSPRKPVPGYEQPHDLSTKSGPSSPRSLSTPGSAPVTPVSPSAGHNWPTPGVGLKEKTTQRPSSHSVASMLSPGSGGSLSPPSTPGSQAPIQGISKCMDCNIVFYKHENYVIHKEHYCSGRRVRRPVIQQQMIYDQNDVEPKRIKLDHPPPDDSTSREKPISPKENSPLQAVPPKFLQFYCVPCKIKFSSPDTLKAHQQYYCPYAGIPAEIPTAQEVKANMREDSPDEPGPEYGCMQCGNIYPSSRLLKAHHCAILDVQLVACPHCDYVAQSDQRLIEHLKAHSPSKAYKCTICGYRGNTVRGMRMHGKMHIDAGEQFTDENMIEFEEPPLIPKLLRHRPSQPITNGAQMEAELIRIKNEPYKRRRSRKSYEKAEHIPGSNIPLRRHAPHMCVTCNQVFSDTTKLRAHMRIHEEESLQFACKQCDYIVNSKANLVRHVKVVHELYSRPWVNEGQNDSDKEANQQDDDNPKENTIPRTHNSPSEPIRDNHRERTPSGEPLHKHIKVENNNLVDNGDERTNQDMFKTEKVNGAILSRPASRSSAPRSPVVKVETPQPVKANGSHLTQEEILQRKNDKSSAMYCQKCDITFMYYSSFIAHKKYYCMSHNEENIAQQGEPLSEAVA</sequence>
<comment type="subcellular location">
    <subcellularLocation>
        <location evidence="1">Nucleus</location>
    </subcellularLocation>
</comment>
<dbReference type="FunFam" id="3.30.160.60:FF:000446">
    <property type="entry name" value="Zinc finger protein"/>
    <property type="match status" value="1"/>
</dbReference>
<evidence type="ECO:0000256" key="3">
    <source>
        <dbReference type="ARBA" id="ARBA00022723"/>
    </source>
</evidence>
<feature type="region of interest" description="Disordered" evidence="12">
    <location>
        <begin position="698"/>
        <end position="733"/>
    </location>
</feature>
<feature type="compositionally biased region" description="Basic and acidic residues" evidence="12">
    <location>
        <begin position="1020"/>
        <end position="1034"/>
    </location>
</feature>
<feature type="compositionally biased region" description="Low complexity" evidence="12">
    <location>
        <begin position="633"/>
        <end position="651"/>
    </location>
</feature>
<keyword evidence="5" id="KW-0863">Zinc-finger</keyword>
<evidence type="ECO:0000256" key="2">
    <source>
        <dbReference type="ARBA" id="ARBA00022491"/>
    </source>
</evidence>
<dbReference type="GO" id="GO:0008270">
    <property type="term" value="F:zinc ion binding"/>
    <property type="evidence" value="ECO:0007669"/>
    <property type="project" value="UniProtKB-KW"/>
</dbReference>
<dbReference type="InterPro" id="IPR013087">
    <property type="entry name" value="Znf_C2H2_type"/>
</dbReference>
<dbReference type="Pfam" id="PF21549">
    <property type="entry name" value="PRDM2_PR"/>
    <property type="match status" value="1"/>
</dbReference>
<feature type="region of interest" description="Disordered" evidence="12">
    <location>
        <begin position="418"/>
        <end position="441"/>
    </location>
</feature>
<dbReference type="OrthoDB" id="6287590at2759"/>
<dbReference type="PROSITE" id="PS51810">
    <property type="entry name" value="ZF_CCHC_FOG"/>
    <property type="match status" value="3"/>
</dbReference>
<comment type="caution">
    <text evidence="13">The sequence shown here is derived from an EMBL/GenBank/DDBJ whole genome shotgun (WGS) entry which is preliminary data.</text>
</comment>
<dbReference type="Gene3D" id="3.30.160.60">
    <property type="entry name" value="Classic Zinc Finger"/>
    <property type="match status" value="3"/>
</dbReference>
<evidence type="ECO:0000256" key="5">
    <source>
        <dbReference type="ARBA" id="ARBA00022771"/>
    </source>
</evidence>
<evidence type="ECO:0000256" key="4">
    <source>
        <dbReference type="ARBA" id="ARBA00022737"/>
    </source>
</evidence>
<evidence type="ECO:0000256" key="11">
    <source>
        <dbReference type="ARBA" id="ARBA00023242"/>
    </source>
</evidence>
<evidence type="ECO:0000313" key="14">
    <source>
        <dbReference type="Proteomes" id="UP000749559"/>
    </source>
</evidence>
<dbReference type="PROSITE" id="PS50157">
    <property type="entry name" value="ZINC_FINGER_C2H2_2"/>
    <property type="match status" value="4"/>
</dbReference>
<dbReference type="GO" id="GO:0009653">
    <property type="term" value="P:anatomical structure morphogenesis"/>
    <property type="evidence" value="ECO:0007669"/>
    <property type="project" value="UniProtKB-ARBA"/>
</dbReference>
<keyword evidence="10" id="KW-0804">Transcription</keyword>
<dbReference type="SMART" id="SM00355">
    <property type="entry name" value="ZnF_C2H2"/>
    <property type="match status" value="10"/>
</dbReference>
<evidence type="ECO:0000256" key="8">
    <source>
        <dbReference type="ARBA" id="ARBA00023125"/>
    </source>
</evidence>
<dbReference type="AlphaFoldDB" id="A0A8J1Y9P8"/>
<dbReference type="InterPro" id="IPR059121">
    <property type="entry name" value="CCHC_ZFPM2-like"/>
</dbReference>
<dbReference type="Proteomes" id="UP000749559">
    <property type="component" value="Unassembled WGS sequence"/>
</dbReference>
<evidence type="ECO:0000256" key="7">
    <source>
        <dbReference type="ARBA" id="ARBA00023015"/>
    </source>
</evidence>
<keyword evidence="11" id="KW-0539">Nucleus</keyword>
<feature type="compositionally biased region" description="Polar residues" evidence="12">
    <location>
        <begin position="310"/>
        <end position="324"/>
    </location>
</feature>
<dbReference type="GO" id="GO:0005634">
    <property type="term" value="C:nucleus"/>
    <property type="evidence" value="ECO:0007669"/>
    <property type="project" value="UniProtKB-SubCell"/>
</dbReference>
<name>A0A8J1Y9P8_OWEFU</name>
<keyword evidence="4" id="KW-0677">Repeat</keyword>
<dbReference type="InterPro" id="IPR036236">
    <property type="entry name" value="Znf_C2H2_sf"/>
</dbReference>
<protein>
    <submittedName>
        <fullName evidence="13">Uncharacterized protein</fullName>
    </submittedName>
</protein>
<feature type="region of interest" description="Disordered" evidence="12">
    <location>
        <begin position="1014"/>
        <end position="1081"/>
    </location>
</feature>
<dbReference type="InterPro" id="IPR001214">
    <property type="entry name" value="SET_dom"/>
</dbReference>
<evidence type="ECO:0000256" key="9">
    <source>
        <dbReference type="ARBA" id="ARBA00023159"/>
    </source>
</evidence>
<proteinExistence type="predicted"/>
<keyword evidence="3" id="KW-0479">Metal-binding</keyword>